<evidence type="ECO:0000259" key="8">
    <source>
        <dbReference type="Pfam" id="PF00479"/>
    </source>
</evidence>
<feature type="binding site" evidence="7">
    <location>
        <position position="262"/>
    </location>
    <ligand>
        <name>substrate</name>
    </ligand>
</feature>
<dbReference type="PRINTS" id="PR00079">
    <property type="entry name" value="G6PDHDRGNASE"/>
</dbReference>
<dbReference type="EC" id="1.1.1.49" evidence="7"/>
<protein>
    <recommendedName>
        <fullName evidence="7">Glucose-6-phosphate 1-dehydrogenase</fullName>
        <shortName evidence="7">G6PD</shortName>
        <ecNumber evidence="7">1.1.1.49</ecNumber>
    </recommendedName>
</protein>
<dbReference type="GO" id="GO:0004345">
    <property type="term" value="F:glucose-6-phosphate dehydrogenase activity"/>
    <property type="evidence" value="ECO:0007669"/>
    <property type="project" value="UniProtKB-UniRule"/>
</dbReference>
<dbReference type="GO" id="GO:0050661">
    <property type="term" value="F:NADP binding"/>
    <property type="evidence" value="ECO:0007669"/>
    <property type="project" value="UniProtKB-UniRule"/>
</dbReference>
<evidence type="ECO:0000256" key="1">
    <source>
        <dbReference type="ARBA" id="ARBA00004937"/>
    </source>
</evidence>
<dbReference type="PANTHER" id="PTHR23429">
    <property type="entry name" value="GLUCOSE-6-PHOSPHATE 1-DEHYDROGENASE G6PD"/>
    <property type="match status" value="1"/>
</dbReference>
<feature type="domain" description="Glucose-6-phosphate dehydrogenase C-terminal" evidence="9">
    <location>
        <begin position="216"/>
        <end position="510"/>
    </location>
</feature>
<dbReference type="RefSeq" id="WP_121248568.1">
    <property type="nucleotide sequence ID" value="NZ_RBIL01000001.1"/>
</dbReference>
<dbReference type="UniPathway" id="UPA00115">
    <property type="reaction ID" value="UER00408"/>
</dbReference>
<dbReference type="Gene3D" id="3.30.360.10">
    <property type="entry name" value="Dihydrodipicolinate Reductase, domain 2"/>
    <property type="match status" value="1"/>
</dbReference>
<comment type="caution">
    <text evidence="7">Lacks conserved residue(s) required for the propagation of feature annotation.</text>
</comment>
<keyword evidence="4 7" id="KW-0521">NADP</keyword>
<comment type="catalytic activity">
    <reaction evidence="7">
        <text>D-glucose 6-phosphate + NADP(+) = 6-phospho-D-glucono-1,5-lactone + NADPH + H(+)</text>
        <dbReference type="Rhea" id="RHEA:15841"/>
        <dbReference type="ChEBI" id="CHEBI:15378"/>
        <dbReference type="ChEBI" id="CHEBI:57783"/>
        <dbReference type="ChEBI" id="CHEBI:57955"/>
        <dbReference type="ChEBI" id="CHEBI:58349"/>
        <dbReference type="ChEBI" id="CHEBI:61548"/>
        <dbReference type="EC" id="1.1.1.49"/>
    </reaction>
</comment>
<feature type="active site" description="Proton acceptor" evidence="7">
    <location>
        <position position="267"/>
    </location>
</feature>
<dbReference type="EMBL" id="RBIL01000001">
    <property type="protein sequence ID" value="RKQ91177.1"/>
    <property type="molecule type" value="Genomic_DNA"/>
</dbReference>
<dbReference type="GO" id="GO:0009051">
    <property type="term" value="P:pentose-phosphate shunt, oxidative branch"/>
    <property type="evidence" value="ECO:0007669"/>
    <property type="project" value="TreeGrafter"/>
</dbReference>
<feature type="binding site" evidence="7">
    <location>
        <position position="205"/>
    </location>
    <ligand>
        <name>substrate</name>
    </ligand>
</feature>
<dbReference type="NCBIfam" id="TIGR00871">
    <property type="entry name" value="zwf"/>
    <property type="match status" value="1"/>
</dbReference>
<feature type="binding site" evidence="7">
    <location>
        <position position="372"/>
    </location>
    <ligand>
        <name>substrate</name>
    </ligand>
</feature>
<comment type="caution">
    <text evidence="10">The sequence shown here is derived from an EMBL/GenBank/DDBJ whole genome shotgun (WGS) entry which is preliminary data.</text>
</comment>
<evidence type="ECO:0000256" key="3">
    <source>
        <dbReference type="ARBA" id="ARBA00022526"/>
    </source>
</evidence>
<keyword evidence="5 7" id="KW-0560">Oxidoreductase</keyword>
<evidence type="ECO:0000259" key="9">
    <source>
        <dbReference type="Pfam" id="PF02781"/>
    </source>
</evidence>
<keyword evidence="3 7" id="KW-0313">Glucose metabolism</keyword>
<feature type="binding site" evidence="7">
    <location>
        <begin position="111"/>
        <end position="112"/>
    </location>
    <ligand>
        <name>NADP(+)</name>
        <dbReference type="ChEBI" id="CHEBI:58349"/>
    </ligand>
</feature>
<dbReference type="InterPro" id="IPR001282">
    <property type="entry name" value="G6P_DH"/>
</dbReference>
<dbReference type="InterPro" id="IPR022675">
    <property type="entry name" value="G6P_DH_C"/>
</dbReference>
<keyword evidence="11" id="KW-1185">Reference proteome</keyword>
<comment type="similarity">
    <text evidence="2 7">Belongs to the glucose-6-phosphate dehydrogenase family.</text>
</comment>
<dbReference type="InterPro" id="IPR019796">
    <property type="entry name" value="G6P_DH_AS"/>
</dbReference>
<dbReference type="PROSITE" id="PS00069">
    <property type="entry name" value="G6P_DEHYDROGENASE"/>
    <property type="match status" value="1"/>
</dbReference>
<dbReference type="Proteomes" id="UP000278962">
    <property type="component" value="Unassembled WGS sequence"/>
</dbReference>
<dbReference type="Gene3D" id="3.40.50.720">
    <property type="entry name" value="NAD(P)-binding Rossmann-like Domain"/>
    <property type="match status" value="1"/>
</dbReference>
<name>A0A660L800_9ACTN</name>
<dbReference type="InterPro" id="IPR036291">
    <property type="entry name" value="NAD(P)-bd_dom_sf"/>
</dbReference>
<reference evidence="10 11" key="1">
    <citation type="submission" date="2018-10" db="EMBL/GenBank/DDBJ databases">
        <title>Genomic Encyclopedia of Archaeal and Bacterial Type Strains, Phase II (KMG-II): from individual species to whole genera.</title>
        <authorList>
            <person name="Goeker M."/>
        </authorList>
    </citation>
    <scope>NUCLEOTIDE SEQUENCE [LARGE SCALE GENOMIC DNA]</scope>
    <source>
        <strain evidence="10 11">DSM 14954</strain>
    </source>
</reference>
<evidence type="ECO:0000256" key="7">
    <source>
        <dbReference type="HAMAP-Rule" id="MF_00966"/>
    </source>
</evidence>
<dbReference type="PIRSF" id="PIRSF000110">
    <property type="entry name" value="G6PD"/>
    <property type="match status" value="1"/>
</dbReference>
<evidence type="ECO:0000256" key="5">
    <source>
        <dbReference type="ARBA" id="ARBA00023002"/>
    </source>
</evidence>
<dbReference type="Pfam" id="PF00479">
    <property type="entry name" value="G6PD_N"/>
    <property type="match status" value="1"/>
</dbReference>
<feature type="binding site" evidence="7">
    <location>
        <position position="175"/>
    </location>
    <ligand>
        <name>NADP(+)</name>
        <dbReference type="ChEBI" id="CHEBI:58349"/>
    </ligand>
</feature>
<keyword evidence="6 7" id="KW-0119">Carbohydrate metabolism</keyword>
<accession>A0A660L800</accession>
<feature type="domain" description="Glucose-6-phosphate dehydrogenase NAD-binding" evidence="8">
    <location>
        <begin position="33"/>
        <end position="214"/>
    </location>
</feature>
<gene>
    <name evidence="7" type="primary">zwf</name>
    <name evidence="10" type="ORF">C8N24_0997</name>
</gene>
<feature type="binding site" evidence="7">
    <location>
        <position position="243"/>
    </location>
    <ligand>
        <name>substrate</name>
    </ligand>
</feature>
<feature type="binding site" evidence="7">
    <location>
        <position position="209"/>
    </location>
    <ligand>
        <name>substrate</name>
    </ligand>
</feature>
<dbReference type="InterPro" id="IPR022674">
    <property type="entry name" value="G6P_DH_NAD-bd"/>
</dbReference>
<dbReference type="PANTHER" id="PTHR23429:SF0">
    <property type="entry name" value="GLUCOSE-6-PHOSPHATE 1-DEHYDROGENASE"/>
    <property type="match status" value="1"/>
</dbReference>
<dbReference type="SUPFAM" id="SSF55347">
    <property type="entry name" value="Glyceraldehyde-3-phosphate dehydrogenase-like, C-terminal domain"/>
    <property type="match status" value="1"/>
</dbReference>
<dbReference type="GO" id="GO:0005829">
    <property type="term" value="C:cytosol"/>
    <property type="evidence" value="ECO:0007669"/>
    <property type="project" value="TreeGrafter"/>
</dbReference>
<feature type="binding site" evidence="7">
    <location>
        <position position="367"/>
    </location>
    <ligand>
        <name>substrate</name>
    </ligand>
</feature>
<organism evidence="10 11">
    <name type="scientific">Solirubrobacter pauli</name>
    <dbReference type="NCBI Taxonomy" id="166793"/>
    <lineage>
        <taxon>Bacteria</taxon>
        <taxon>Bacillati</taxon>
        <taxon>Actinomycetota</taxon>
        <taxon>Thermoleophilia</taxon>
        <taxon>Solirubrobacterales</taxon>
        <taxon>Solirubrobacteraceae</taxon>
        <taxon>Solirubrobacter</taxon>
    </lineage>
</organism>
<dbReference type="SUPFAM" id="SSF51735">
    <property type="entry name" value="NAD(P)-binding Rossmann-fold domains"/>
    <property type="match status" value="1"/>
</dbReference>
<proteinExistence type="inferred from homology"/>
<dbReference type="Pfam" id="PF02781">
    <property type="entry name" value="G6PD_C"/>
    <property type="match status" value="1"/>
</dbReference>
<feature type="binding site" evidence="7">
    <location>
        <position position="69"/>
    </location>
    <ligand>
        <name>NADP(+)</name>
        <dbReference type="ChEBI" id="CHEBI:58349"/>
    </ligand>
</feature>
<evidence type="ECO:0000313" key="10">
    <source>
        <dbReference type="EMBL" id="RKQ91177.1"/>
    </source>
</evidence>
<dbReference type="NCBIfam" id="NF009492">
    <property type="entry name" value="PRK12853.1-3"/>
    <property type="match status" value="1"/>
</dbReference>
<evidence type="ECO:0000256" key="2">
    <source>
        <dbReference type="ARBA" id="ARBA00009975"/>
    </source>
</evidence>
<evidence type="ECO:0000256" key="4">
    <source>
        <dbReference type="ARBA" id="ARBA00022857"/>
    </source>
</evidence>
<evidence type="ECO:0000256" key="6">
    <source>
        <dbReference type="ARBA" id="ARBA00023277"/>
    </source>
</evidence>
<dbReference type="HAMAP" id="MF_00966">
    <property type="entry name" value="G6PD"/>
    <property type="match status" value="1"/>
</dbReference>
<comment type="pathway">
    <text evidence="1 7">Carbohydrate degradation; pentose phosphate pathway; D-ribulose 5-phosphate from D-glucose 6-phosphate (oxidative stage): step 1/3.</text>
</comment>
<sequence length="514" mass="57593">MAVDVKPDPATLGENPLIEGLERLPVPATTLTIFGATGDLAHRKLLPALYNLAHEGALPERFNLIGISRREMPDDEFREVARNAIKQYSRREPDATVLEGLLSRVRYVGFDFADVESYKKLKTLIEELDEDGGGKLNRDFYLSTAPEFFPVIVKALKDADLNYDPDVDVRCIIEKPFGVDLESARELQSVVEHVFRESQVYRIDHYLGKETVQNVMAFRFANFMFEPVWNRNYIENIQITAAEDIGIGTRAGYYDQAGALRDLVQNHMLQLLTLVCMEPPASFEADKVRDEKVKVLHAITPPTPEEVRQCTVRAQYTAGDEGGEDVGGYLEEEGVPDDSRTETYAAIKLEVHNWRWAGVPIYLRTGKRLTRKVTEIAVQLKPVPHLAFQSQGSVGVQPNQLVLTMQPNEGVSLSLGAKIPGSSMRIRPVNMEFLYGSAFMSQSPEAYERLIMDAMRGEATLFTRNDEVLAQWAIIDPILKAWDADKGKLHTYESGSAGPTAADELIAPHKWRGL</sequence>
<dbReference type="OrthoDB" id="9802739at2"/>
<dbReference type="AlphaFoldDB" id="A0A660L800"/>
<evidence type="ECO:0000313" key="11">
    <source>
        <dbReference type="Proteomes" id="UP000278962"/>
    </source>
</evidence>
<comment type="function">
    <text evidence="7">Catalyzes the oxidation of glucose 6-phosphate to 6-phosphogluconolactone.</text>
</comment>
<dbReference type="GO" id="GO:0006006">
    <property type="term" value="P:glucose metabolic process"/>
    <property type="evidence" value="ECO:0007669"/>
    <property type="project" value="UniProtKB-KW"/>
</dbReference>